<dbReference type="PRINTS" id="PR00477">
    <property type="entry name" value="PHGLYCKINASE"/>
</dbReference>
<comment type="similarity">
    <text evidence="3 13">Belongs to the phosphoglycerate kinase family.</text>
</comment>
<evidence type="ECO:0000256" key="8">
    <source>
        <dbReference type="ARBA" id="ARBA00022777"/>
    </source>
</evidence>
<protein>
    <recommendedName>
        <fullName evidence="5 13">Phosphoglycerate kinase</fullName>
        <ecNumber evidence="5 13">2.7.2.3</ecNumber>
    </recommendedName>
</protein>
<keyword evidence="9 12" id="KW-0067">ATP-binding</keyword>
<evidence type="ECO:0000256" key="9">
    <source>
        <dbReference type="ARBA" id="ARBA00022840"/>
    </source>
</evidence>
<feature type="binding site" evidence="11">
    <location>
        <position position="110"/>
    </location>
    <ligand>
        <name>(2R)-3-phosphoglycerate</name>
        <dbReference type="ChEBI" id="CHEBI:58272"/>
    </ligand>
</feature>
<dbReference type="FunFam" id="3.40.50.1260:FF:000031">
    <property type="entry name" value="Phosphoglycerate kinase 1"/>
    <property type="match status" value="1"/>
</dbReference>
<dbReference type="InterPro" id="IPR001576">
    <property type="entry name" value="Phosphoglycerate_kinase"/>
</dbReference>
<evidence type="ECO:0000256" key="5">
    <source>
        <dbReference type="ARBA" id="ARBA00013061"/>
    </source>
</evidence>
<dbReference type="PANTHER" id="PTHR11406">
    <property type="entry name" value="PHOSPHOGLYCERATE KINASE"/>
    <property type="match status" value="1"/>
</dbReference>
<comment type="subunit">
    <text evidence="4">Monomer.</text>
</comment>
<dbReference type="GO" id="GO:0043531">
    <property type="term" value="F:ADP binding"/>
    <property type="evidence" value="ECO:0007669"/>
    <property type="project" value="TreeGrafter"/>
</dbReference>
<dbReference type="GO" id="GO:0006094">
    <property type="term" value="P:gluconeogenesis"/>
    <property type="evidence" value="ECO:0007669"/>
    <property type="project" value="TreeGrafter"/>
</dbReference>
<evidence type="ECO:0000256" key="6">
    <source>
        <dbReference type="ARBA" id="ARBA00022679"/>
    </source>
</evidence>
<dbReference type="SUPFAM" id="SSF53748">
    <property type="entry name" value="Phosphoglycerate kinase"/>
    <property type="match status" value="1"/>
</dbReference>
<dbReference type="GO" id="GO:0006096">
    <property type="term" value="P:glycolytic process"/>
    <property type="evidence" value="ECO:0007669"/>
    <property type="project" value="UniProtKB-KW"/>
</dbReference>
<dbReference type="Proteomes" id="UP000594001">
    <property type="component" value="Chromosome"/>
</dbReference>
<dbReference type="PANTHER" id="PTHR11406:SF23">
    <property type="entry name" value="PHOSPHOGLYCERATE KINASE 1, CHLOROPLASTIC-RELATED"/>
    <property type="match status" value="1"/>
</dbReference>
<dbReference type="PIRSF" id="PIRSF000724">
    <property type="entry name" value="Pgk"/>
    <property type="match status" value="1"/>
</dbReference>
<evidence type="ECO:0000256" key="2">
    <source>
        <dbReference type="ARBA" id="ARBA00004838"/>
    </source>
</evidence>
<evidence type="ECO:0000256" key="13">
    <source>
        <dbReference type="RuleBase" id="RU000532"/>
    </source>
</evidence>
<dbReference type="Pfam" id="PF00162">
    <property type="entry name" value="PGK"/>
    <property type="match status" value="1"/>
</dbReference>
<dbReference type="InterPro" id="IPR036043">
    <property type="entry name" value="Phosphoglycerate_kinase_sf"/>
</dbReference>
<dbReference type="AlphaFoldDB" id="A0A7L9RS64"/>
<gene>
    <name evidence="14" type="primary">pgk</name>
    <name evidence="14" type="ORF">CPBP_00209</name>
</gene>
<name>A0A7L9RS64_9PROT</name>
<evidence type="ECO:0000256" key="7">
    <source>
        <dbReference type="ARBA" id="ARBA00022741"/>
    </source>
</evidence>
<organism evidence="14 15">
    <name type="scientific">Candidatus Bodocaedibacter vickermanii</name>
    <dbReference type="NCBI Taxonomy" id="2741701"/>
    <lineage>
        <taxon>Bacteria</taxon>
        <taxon>Pseudomonadati</taxon>
        <taxon>Pseudomonadota</taxon>
        <taxon>Alphaproteobacteria</taxon>
        <taxon>Holosporales</taxon>
        <taxon>Candidatus Paracaedibacteraceae</taxon>
        <taxon>Candidatus Bodocaedibacter</taxon>
    </lineage>
</organism>
<feature type="binding site" evidence="11">
    <location>
        <position position="34"/>
    </location>
    <ligand>
        <name>(2R)-3-phosphoglycerate</name>
        <dbReference type="ChEBI" id="CHEBI:58272"/>
    </ligand>
</feature>
<keyword evidence="7" id="KW-0547">Nucleotide-binding</keyword>
<evidence type="ECO:0000256" key="12">
    <source>
        <dbReference type="PIRSR" id="PIRSR000724-2"/>
    </source>
</evidence>
<dbReference type="GO" id="GO:0005524">
    <property type="term" value="F:ATP binding"/>
    <property type="evidence" value="ECO:0007669"/>
    <property type="project" value="UniProtKB-KW"/>
</dbReference>
<feature type="binding site" evidence="12">
    <location>
        <position position="193"/>
    </location>
    <ligand>
        <name>ATP</name>
        <dbReference type="ChEBI" id="CHEBI:30616"/>
    </ligand>
</feature>
<evidence type="ECO:0000256" key="11">
    <source>
        <dbReference type="PIRSR" id="PIRSR000724-1"/>
    </source>
</evidence>
<keyword evidence="10" id="KW-0324">Glycolysis</keyword>
<dbReference type="KEGG" id="pbal:CPBP_00209"/>
<comment type="catalytic activity">
    <reaction evidence="1 13">
        <text>(2R)-3-phosphoglycerate + ATP = (2R)-3-phospho-glyceroyl phosphate + ADP</text>
        <dbReference type="Rhea" id="RHEA:14801"/>
        <dbReference type="ChEBI" id="CHEBI:30616"/>
        <dbReference type="ChEBI" id="CHEBI:57604"/>
        <dbReference type="ChEBI" id="CHEBI:58272"/>
        <dbReference type="ChEBI" id="CHEBI:456216"/>
        <dbReference type="EC" id="2.7.2.3"/>
    </reaction>
</comment>
<evidence type="ECO:0000256" key="3">
    <source>
        <dbReference type="ARBA" id="ARBA00008982"/>
    </source>
</evidence>
<feature type="binding site" evidence="11">
    <location>
        <begin position="19"/>
        <end position="21"/>
    </location>
    <ligand>
        <name>substrate</name>
    </ligand>
</feature>
<dbReference type="EC" id="2.7.2.3" evidence="5 13"/>
<proteinExistence type="inferred from homology"/>
<keyword evidence="8 13" id="KW-0418">Kinase</keyword>
<dbReference type="InterPro" id="IPR015911">
    <property type="entry name" value="Phosphoglycerate_kinase_CS"/>
</dbReference>
<keyword evidence="6 13" id="KW-0808">Transferase</keyword>
<dbReference type="GO" id="GO:0004618">
    <property type="term" value="F:phosphoglycerate kinase activity"/>
    <property type="evidence" value="ECO:0007669"/>
    <property type="project" value="UniProtKB-EC"/>
</dbReference>
<reference evidence="14 15" key="1">
    <citation type="submission" date="2020-06" db="EMBL/GenBank/DDBJ databases">
        <title>The endosymbiont of the kinetoplastid Bodo saltans is a Paracaedibacter-like alpha-proteobacterium possessing a putative toxin-antitoxin system.</title>
        <authorList>
            <person name="Midha S."/>
            <person name="Rigden D.J."/>
            <person name="Siozios S."/>
            <person name="Hurst G.D.D."/>
            <person name="Jackson A.P."/>
        </authorList>
    </citation>
    <scope>NUCLEOTIDE SEQUENCE [LARGE SCALE GENOMIC DNA]</scope>
    <source>
        <strain evidence="14">Lake Konstanz</strain>
    </source>
</reference>
<accession>A0A7L9RS64</accession>
<dbReference type="GO" id="GO:0005829">
    <property type="term" value="C:cytosol"/>
    <property type="evidence" value="ECO:0007669"/>
    <property type="project" value="TreeGrafter"/>
</dbReference>
<evidence type="ECO:0000313" key="14">
    <source>
        <dbReference type="EMBL" id="QOL19453.1"/>
    </source>
</evidence>
<feature type="binding site" evidence="11">
    <location>
        <position position="143"/>
    </location>
    <ligand>
        <name>(2R)-3-phosphoglycerate</name>
        <dbReference type="ChEBI" id="CHEBI:58272"/>
    </ligand>
</feature>
<evidence type="ECO:0000256" key="1">
    <source>
        <dbReference type="ARBA" id="ARBA00000642"/>
    </source>
</evidence>
<feature type="binding site" evidence="11">
    <location>
        <begin position="57"/>
        <end position="60"/>
    </location>
    <ligand>
        <name>substrate</name>
    </ligand>
</feature>
<feature type="binding site" evidence="12">
    <location>
        <position position="313"/>
    </location>
    <ligand>
        <name>ATP</name>
        <dbReference type="ChEBI" id="CHEBI:30616"/>
    </ligand>
</feature>
<dbReference type="Gene3D" id="3.40.50.1260">
    <property type="entry name" value="Phosphoglycerate kinase, N-terminal domain"/>
    <property type="match status" value="2"/>
</dbReference>
<evidence type="ECO:0000256" key="10">
    <source>
        <dbReference type="ARBA" id="ARBA00023152"/>
    </source>
</evidence>
<evidence type="ECO:0000313" key="15">
    <source>
        <dbReference type="Proteomes" id="UP000594001"/>
    </source>
</evidence>
<dbReference type="EMBL" id="CP054719">
    <property type="protein sequence ID" value="QOL19453.1"/>
    <property type="molecule type" value="Genomic_DNA"/>
</dbReference>
<dbReference type="InterPro" id="IPR015824">
    <property type="entry name" value="Phosphoglycerate_kinase_N"/>
</dbReference>
<keyword evidence="15" id="KW-1185">Reference proteome</keyword>
<dbReference type="RefSeq" id="WP_350332206.1">
    <property type="nucleotide sequence ID" value="NZ_CP054719.1"/>
</dbReference>
<evidence type="ECO:0000256" key="4">
    <source>
        <dbReference type="ARBA" id="ARBA00011245"/>
    </source>
</evidence>
<sequence length="385" mass="42700">MKTIHDILPFMKNVLVRVDWNVPIQDGVVLDNSRILETVPTIMGLLSSGKHVTILTHLGRPNGAYQAESSLKLLQPEIEKLLQHPVNLIENLDQLGHQWEHQISLFENIRFFPGEEANDPELIKRLIQKADVFVNDAFSVSHRAHASVEGITHHLPHCSGVLMDRELSNLSYFHEHYEQPLMAICGGAKISTKIDFIQNMLKKAKTIALVGGLANTFLKAQGLNVGLSLVEDDAIDLAKKIIDQAATEGCELWMPNHVRVGKTLTDTPIDKAATEVTTDERILDIAPRSLECLLKTANDAKTIIWNGALGVFENPTWSNGTFTLARELGRLTQQQQFQTLAGGGETVMALRQTNTFNQFTYVSLAGGAFMEFMEGRKLPGIVPLL</sequence>
<comment type="pathway">
    <text evidence="2">Carbohydrate degradation; glycolysis; pyruvate from D-glyceraldehyde 3-phosphate: step 2/5.</text>
</comment>
<dbReference type="PROSITE" id="PS00111">
    <property type="entry name" value="PGLYCERATE_KINASE"/>
    <property type="match status" value="1"/>
</dbReference>